<evidence type="ECO:0000313" key="2">
    <source>
        <dbReference type="Proteomes" id="UP000443582"/>
    </source>
</evidence>
<reference evidence="2" key="1">
    <citation type="journal article" date="2019" name="Int. J. Syst. Evol. Microbiol.">
        <title>Halobacteriovorax valvorus sp. nov., a novel prokaryotic predator isolated from coastal seawater of China.</title>
        <authorList>
            <person name="Chen M.-X."/>
        </authorList>
    </citation>
    <scope>NUCLEOTIDE SEQUENCE [LARGE SCALE GENOMIC DNA]</scope>
    <source>
        <strain evidence="2">BL9</strain>
    </source>
</reference>
<keyword evidence="2" id="KW-1185">Reference proteome</keyword>
<sequence length="113" mass="13228">MEREMNKKLSKKEKTIADNFAAGDFKKASDHRDFKEIAKKTKAARINLRLEQEVLNYFQKEADRQGIPYQTLINSTLYKVAKGELVDNEIVNFGKELKEIKKEILKINRKKRA</sequence>
<dbReference type="Proteomes" id="UP000443582">
    <property type="component" value="Unassembled WGS sequence"/>
</dbReference>
<name>A0ABY0IIA1_9BACT</name>
<evidence type="ECO:0000313" key="1">
    <source>
        <dbReference type="EMBL" id="RZF22673.1"/>
    </source>
</evidence>
<gene>
    <name evidence="1" type="ORF">DAY19_02565</name>
</gene>
<organism evidence="1 2">
    <name type="scientific">Halobacteriovorax vibrionivorans</name>
    <dbReference type="NCBI Taxonomy" id="2152716"/>
    <lineage>
        <taxon>Bacteria</taxon>
        <taxon>Pseudomonadati</taxon>
        <taxon>Bdellovibrionota</taxon>
        <taxon>Bacteriovoracia</taxon>
        <taxon>Bacteriovoracales</taxon>
        <taxon>Halobacteriovoraceae</taxon>
        <taxon>Halobacteriovorax</taxon>
    </lineage>
</organism>
<dbReference type="InterPro" id="IPR022148">
    <property type="entry name" value="CopG_antitoxin"/>
</dbReference>
<dbReference type="EMBL" id="QDKL01000001">
    <property type="protein sequence ID" value="RZF22673.1"/>
    <property type="molecule type" value="Genomic_DNA"/>
</dbReference>
<dbReference type="Pfam" id="PF12441">
    <property type="entry name" value="CopG_antitoxin"/>
    <property type="match status" value="1"/>
</dbReference>
<comment type="caution">
    <text evidence="1">The sequence shown here is derived from an EMBL/GenBank/DDBJ whole genome shotgun (WGS) entry which is preliminary data.</text>
</comment>
<accession>A0ABY0IIA1</accession>
<proteinExistence type="predicted"/>
<protein>
    <submittedName>
        <fullName evidence="1">Antitoxin</fullName>
    </submittedName>
</protein>